<protein>
    <recommendedName>
        <fullName evidence="2">Agenet domain-containing protein</fullName>
    </recommendedName>
</protein>
<dbReference type="PANTHER" id="PTHR31917:SF149">
    <property type="entry name" value="AGENET DOMAIN-CONTAINING PROTEIN"/>
    <property type="match status" value="1"/>
</dbReference>
<feature type="domain" description="Agenet" evidence="2">
    <location>
        <begin position="440"/>
        <end position="496"/>
    </location>
</feature>
<gene>
    <name evidence="3" type="ORF">HID58_072078</name>
</gene>
<evidence type="ECO:0000313" key="4">
    <source>
        <dbReference type="Proteomes" id="UP000824890"/>
    </source>
</evidence>
<dbReference type="Pfam" id="PF05641">
    <property type="entry name" value="Agenet"/>
    <property type="match status" value="1"/>
</dbReference>
<dbReference type="EMBL" id="JAGKQM010000016">
    <property type="protein sequence ID" value="KAH0874716.1"/>
    <property type="molecule type" value="Genomic_DNA"/>
</dbReference>
<name>A0ABQ7Z3J8_BRANA</name>
<feature type="compositionally biased region" description="Basic and acidic residues" evidence="1">
    <location>
        <begin position="210"/>
        <end position="227"/>
    </location>
</feature>
<reference evidence="3 4" key="1">
    <citation type="submission" date="2021-05" db="EMBL/GenBank/DDBJ databases">
        <title>Genome Assembly of Synthetic Allotetraploid Brassica napus Reveals Homoeologous Exchanges between Subgenomes.</title>
        <authorList>
            <person name="Davis J.T."/>
        </authorList>
    </citation>
    <scope>NUCLEOTIDE SEQUENCE [LARGE SCALE GENOMIC DNA]</scope>
    <source>
        <strain evidence="4">cv. Da-Ae</strain>
        <tissue evidence="3">Seedling</tissue>
    </source>
</reference>
<feature type="compositionally biased region" description="Basic residues" evidence="1">
    <location>
        <begin position="794"/>
        <end position="803"/>
    </location>
</feature>
<evidence type="ECO:0000259" key="2">
    <source>
        <dbReference type="SMART" id="SM00743"/>
    </source>
</evidence>
<feature type="compositionally biased region" description="Basic and acidic residues" evidence="1">
    <location>
        <begin position="841"/>
        <end position="853"/>
    </location>
</feature>
<dbReference type="SMART" id="SM00743">
    <property type="entry name" value="Agenet"/>
    <property type="match status" value="3"/>
</dbReference>
<feature type="region of interest" description="Disordered" evidence="1">
    <location>
        <begin position="193"/>
        <end position="227"/>
    </location>
</feature>
<feature type="region of interest" description="Disordered" evidence="1">
    <location>
        <begin position="653"/>
        <end position="866"/>
    </location>
</feature>
<accession>A0ABQ7Z3J8</accession>
<keyword evidence="4" id="KW-1185">Reference proteome</keyword>
<feature type="domain" description="Agenet" evidence="2">
    <location>
        <begin position="230"/>
        <end position="301"/>
    </location>
</feature>
<dbReference type="CDD" id="cd20406">
    <property type="entry name" value="Tudor_Agenet_AtDUF_rpt2_4"/>
    <property type="match status" value="1"/>
</dbReference>
<feature type="compositionally biased region" description="Basic and acidic residues" evidence="1">
    <location>
        <begin position="771"/>
        <end position="782"/>
    </location>
</feature>
<dbReference type="InterPro" id="IPR008395">
    <property type="entry name" value="Agenet-like_dom"/>
</dbReference>
<feature type="compositionally biased region" description="Basic residues" evidence="1">
    <location>
        <begin position="734"/>
        <end position="750"/>
    </location>
</feature>
<sequence length="912" mass="104388">KASNGNATTATRSSEDGDEIECILSHARSKRDRVTTTRSKRITTFMTSLWKEHPNDKFTVRTLYEKFKEKARSMPTLERLSFGTTIITEAVIMAENPSSKIPRGRLQRYMNYRLPKMAWGILMRSVKSLSASSWIGDSYEVSGFALAIHLWAMSSVNVLGKSLGKPCETSSSPDSLCLHWDSTRTPTITEVLELEKINNDKTDEEENKDEEYQKDKEHRKDKDHSMSNSEKLDKLIQMVLSLQEDGFRGSWFRAILEQNPTRVKGKKLRVCYKTLFNEDGVNPCKETIERCFIRPVPPEYLNEGVVFKEGSVVDAYFNNGWWTGLIVVERPDGSFLVYFDDPPDIMRFIRSQLRPHIDWIGSEWVKSKNKVLSQHMFRKWKLVEMTREISESEKEKIWVRAIVITEIQRGDRRNFLIKRCTISQNSSDEAEGKHSIVDICKISLNDYVEVVVTHGWRKGRVTEILLENNYKVYFAATKEDAIFNYTEIRLSIEWLAMGVIFCESTRHFPLCLHWIETKSLTIEEVNRFDKMEKVDVKCILGDPELHSDLVEDVDCEFGRVVDLVKRGYRLKRQDWLNGSVDISVAEAEVDENNFAPGIDATDQEKIEFLTKKETEKSKETEAATKTKNADYELDETEVLQDYIDAKRQEIAKGKKNVVRPPREVDHQDEDDTEVEHGAKESDTSKVNEGHRHEEEEQQQEDDTKVNADVDVGAKESENPKTNEDGEVNEDACKKPVKGTKKRGRGTKGMKKGVTPPREVQQQVEDDAEVDVSAKEIKNTKTNEDEEVIEDASKKPVKGTKKRGTKDASKKPVKGTKKRGRGTKGIKKCVTPPREVEEDAEVDAKESENPKTNEDGEVNENASQKHMKFTKINISLCIMEPNVDTSKSKRQKKQEDSATDAIELVLEDLKKTD</sequence>
<comment type="caution">
    <text evidence="3">The sequence shown here is derived from an EMBL/GenBank/DDBJ whole genome shotgun (WGS) entry which is preliminary data.</text>
</comment>
<dbReference type="PANTHER" id="PTHR31917">
    <property type="entry name" value="AGENET DOMAIN-CONTAINING PROTEIN-RELATED"/>
    <property type="match status" value="1"/>
</dbReference>
<feature type="compositionally biased region" description="Basic and acidic residues" evidence="1">
    <location>
        <begin position="674"/>
        <end position="694"/>
    </location>
</feature>
<dbReference type="InterPro" id="IPR014002">
    <property type="entry name" value="Agenet_dom_plant"/>
</dbReference>
<dbReference type="CDD" id="cd20405">
    <property type="entry name" value="Tudor_Agenet_AtDUF_rpt1_3"/>
    <property type="match status" value="1"/>
</dbReference>
<dbReference type="Proteomes" id="UP000824890">
    <property type="component" value="Unassembled WGS sequence"/>
</dbReference>
<evidence type="ECO:0000313" key="3">
    <source>
        <dbReference type="EMBL" id="KAH0874716.1"/>
    </source>
</evidence>
<feature type="domain" description="Agenet" evidence="2">
    <location>
        <begin position="305"/>
        <end position="361"/>
    </location>
</feature>
<feature type="region of interest" description="Disordered" evidence="1">
    <location>
        <begin position="879"/>
        <end position="900"/>
    </location>
</feature>
<proteinExistence type="predicted"/>
<feature type="compositionally biased region" description="Basic and acidic residues" evidence="1">
    <location>
        <begin position="701"/>
        <end position="723"/>
    </location>
</feature>
<evidence type="ECO:0000256" key="1">
    <source>
        <dbReference type="SAM" id="MobiDB-lite"/>
    </source>
</evidence>
<feature type="non-terminal residue" evidence="3">
    <location>
        <position position="1"/>
    </location>
</feature>
<feature type="compositionally biased region" description="Basic residues" evidence="1">
    <location>
        <begin position="810"/>
        <end position="826"/>
    </location>
</feature>
<organism evidence="3 4">
    <name type="scientific">Brassica napus</name>
    <name type="common">Rape</name>
    <dbReference type="NCBI Taxonomy" id="3708"/>
    <lineage>
        <taxon>Eukaryota</taxon>
        <taxon>Viridiplantae</taxon>
        <taxon>Streptophyta</taxon>
        <taxon>Embryophyta</taxon>
        <taxon>Tracheophyta</taxon>
        <taxon>Spermatophyta</taxon>
        <taxon>Magnoliopsida</taxon>
        <taxon>eudicotyledons</taxon>
        <taxon>Gunneridae</taxon>
        <taxon>Pentapetalae</taxon>
        <taxon>rosids</taxon>
        <taxon>malvids</taxon>
        <taxon>Brassicales</taxon>
        <taxon>Brassicaceae</taxon>
        <taxon>Brassiceae</taxon>
        <taxon>Brassica</taxon>
    </lineage>
</organism>